<accession>U2NS21</accession>
<dbReference type="RefSeq" id="WP_021801077.1">
    <property type="nucleotide sequence ID" value="NZ_KI273145.1"/>
</dbReference>
<name>U2NS21_9CLOT</name>
<proteinExistence type="predicted"/>
<organism evidence="1 2">
    <name type="scientific">Clostridium intestinale URNW</name>
    <dbReference type="NCBI Taxonomy" id="1294142"/>
    <lineage>
        <taxon>Bacteria</taxon>
        <taxon>Bacillati</taxon>
        <taxon>Bacillota</taxon>
        <taxon>Clostridia</taxon>
        <taxon>Eubacteriales</taxon>
        <taxon>Clostridiaceae</taxon>
        <taxon>Clostridium</taxon>
    </lineage>
</organism>
<dbReference type="STRING" id="1294142.CINTURNW_1044"/>
<evidence type="ECO:0000313" key="1">
    <source>
        <dbReference type="EMBL" id="ERK31651.1"/>
    </source>
</evidence>
<gene>
    <name evidence="1" type="ORF">CINTURNW_1044</name>
</gene>
<dbReference type="HOGENOM" id="CLU_2842046_0_0_9"/>
<keyword evidence="2" id="KW-1185">Reference proteome</keyword>
<dbReference type="Proteomes" id="UP000016721">
    <property type="component" value="Unassembled WGS sequence"/>
</dbReference>
<evidence type="ECO:0000313" key="2">
    <source>
        <dbReference type="Proteomes" id="UP000016721"/>
    </source>
</evidence>
<protein>
    <submittedName>
        <fullName evidence="1">Uncharacterized protein</fullName>
    </submittedName>
</protein>
<dbReference type="PATRIC" id="fig|1294142.3.peg.1044"/>
<dbReference type="EMBL" id="APJA01000009">
    <property type="protein sequence ID" value="ERK31651.1"/>
    <property type="molecule type" value="Genomic_DNA"/>
</dbReference>
<sequence length="65" mass="7293">MNQLVIELNNGTRIETPRTNNINGLESLVSTINRLKETNGQYMISDENGSFPINANDIVSVRILF</sequence>
<dbReference type="AlphaFoldDB" id="U2NS21"/>
<comment type="caution">
    <text evidence="1">The sequence shown here is derived from an EMBL/GenBank/DDBJ whole genome shotgun (WGS) entry which is preliminary data.</text>
</comment>
<reference evidence="1 2" key="1">
    <citation type="journal article" date="2013" name="Genome Announc.">
        <title>Draft Genome Sequence of the Hydrogen- and Ethanol-Producing Bacterium Clostridium intestinale Strain URNW.</title>
        <authorList>
            <person name="Lal S."/>
            <person name="Ramachandran U."/>
            <person name="Zhang X."/>
            <person name="Sparling R."/>
            <person name="Levin D.B."/>
        </authorList>
    </citation>
    <scope>NUCLEOTIDE SEQUENCE [LARGE SCALE GENOMIC DNA]</scope>
    <source>
        <strain evidence="1 2">URNW</strain>
    </source>
</reference>